<evidence type="ECO:0000313" key="2">
    <source>
        <dbReference type="EMBL" id="HHQ80417.1"/>
    </source>
</evidence>
<gene>
    <name evidence="2" type="ORF">ENM78_03000</name>
</gene>
<dbReference type="GO" id="GO:0016757">
    <property type="term" value="F:glycosyltransferase activity"/>
    <property type="evidence" value="ECO:0007669"/>
    <property type="project" value="UniProtKB-KW"/>
</dbReference>
<dbReference type="PANTHER" id="PTHR43218:SF1">
    <property type="entry name" value="PHOSPHORIBOSYLTRANSFERASE"/>
    <property type="match status" value="1"/>
</dbReference>
<dbReference type="EMBL" id="DRZC01000035">
    <property type="protein sequence ID" value="HHQ80417.1"/>
    <property type="molecule type" value="Genomic_DNA"/>
</dbReference>
<dbReference type="Pfam" id="PF00156">
    <property type="entry name" value="Pribosyltran"/>
    <property type="match status" value="1"/>
</dbReference>
<name>A0A7J3ZK06_9CREN</name>
<keyword evidence="2" id="KW-0808">Transferase</keyword>
<dbReference type="AlphaFoldDB" id="A0A7J3ZK06"/>
<organism evidence="2">
    <name type="scientific">Fervidicoccus fontis</name>
    <dbReference type="NCBI Taxonomy" id="683846"/>
    <lineage>
        <taxon>Archaea</taxon>
        <taxon>Thermoproteota</taxon>
        <taxon>Thermoprotei</taxon>
        <taxon>Fervidicoccales</taxon>
        <taxon>Fervidicoccaceae</taxon>
        <taxon>Fervidicoccus</taxon>
    </lineage>
</organism>
<evidence type="ECO:0000259" key="1">
    <source>
        <dbReference type="Pfam" id="PF00156"/>
    </source>
</evidence>
<dbReference type="CDD" id="cd06223">
    <property type="entry name" value="PRTases_typeI"/>
    <property type="match status" value="1"/>
</dbReference>
<dbReference type="PANTHER" id="PTHR43218">
    <property type="entry name" value="PHOSPHORIBOSYLTRANSFERASE-RELATED"/>
    <property type="match status" value="1"/>
</dbReference>
<dbReference type="InterPro" id="IPR000836">
    <property type="entry name" value="PRTase_dom"/>
</dbReference>
<proteinExistence type="predicted"/>
<accession>A0A7J3ZK06</accession>
<sequence>MSNTKPYRGEEYYEVSVGNIKRRLPLVKVAEKIWIASDADLVLGDVEFIEAAARLLADKIKACEPELIVAPEAKSLALAYEVAKQLGLKRFVVARKERKSYMKSVIVERVRSITTAREQILLLTREDAEQLKNRRVCIIDDVVSTGSTIEALERLVKRAGGVVVCKAAIWIEGDWCLNKGILHLLTLPLFVEFDESQSK</sequence>
<protein>
    <submittedName>
        <fullName evidence="2">Phosphoribosyltransferase</fullName>
    </submittedName>
</protein>
<feature type="domain" description="Phosphoribosyltransferase" evidence="1">
    <location>
        <begin position="48"/>
        <end position="163"/>
    </location>
</feature>
<dbReference type="Gene3D" id="3.40.50.2020">
    <property type="match status" value="1"/>
</dbReference>
<dbReference type="NCBIfam" id="NF005592">
    <property type="entry name" value="PRK07322.1"/>
    <property type="match status" value="1"/>
</dbReference>
<comment type="caution">
    <text evidence="2">The sequence shown here is derived from an EMBL/GenBank/DDBJ whole genome shotgun (WGS) entry which is preliminary data.</text>
</comment>
<reference evidence="2" key="1">
    <citation type="journal article" date="2020" name="mSystems">
        <title>Genome- and Community-Level Interaction Insights into Carbon Utilization and Element Cycling Functions of Hydrothermarchaeota in Hydrothermal Sediment.</title>
        <authorList>
            <person name="Zhou Z."/>
            <person name="Liu Y."/>
            <person name="Xu W."/>
            <person name="Pan J."/>
            <person name="Luo Z.H."/>
            <person name="Li M."/>
        </authorList>
    </citation>
    <scope>NUCLEOTIDE SEQUENCE [LARGE SCALE GENOMIC DNA]</scope>
    <source>
        <strain evidence="2">SpSt-1116</strain>
    </source>
</reference>
<keyword evidence="2" id="KW-0328">Glycosyltransferase</keyword>
<dbReference type="SUPFAM" id="SSF53271">
    <property type="entry name" value="PRTase-like"/>
    <property type="match status" value="1"/>
</dbReference>
<dbReference type="InterPro" id="IPR029057">
    <property type="entry name" value="PRTase-like"/>
</dbReference>